<proteinExistence type="predicted"/>
<name>A0A5K7ZKP9_9BACT</name>
<accession>A0A5K7ZKP9</accession>
<dbReference type="Proteomes" id="UP000425960">
    <property type="component" value="Chromosome"/>
</dbReference>
<evidence type="ECO:0000313" key="1">
    <source>
        <dbReference type="EMBL" id="BBO80825.1"/>
    </source>
</evidence>
<dbReference type="EMBL" id="AP021876">
    <property type="protein sequence ID" value="BBO80825.1"/>
    <property type="molecule type" value="Genomic_DNA"/>
</dbReference>
<dbReference type="KEGG" id="dov:DSCO28_13910"/>
<dbReference type="AlphaFoldDB" id="A0A5K7ZKP9"/>
<organism evidence="1 2">
    <name type="scientific">Desulfosarcina ovata subsp. sediminis</name>
    <dbReference type="NCBI Taxonomy" id="885957"/>
    <lineage>
        <taxon>Bacteria</taxon>
        <taxon>Pseudomonadati</taxon>
        <taxon>Thermodesulfobacteriota</taxon>
        <taxon>Desulfobacteria</taxon>
        <taxon>Desulfobacterales</taxon>
        <taxon>Desulfosarcinaceae</taxon>
        <taxon>Desulfosarcina</taxon>
    </lineage>
</organism>
<gene>
    <name evidence="1" type="ORF">DSCO28_13910</name>
</gene>
<protein>
    <submittedName>
        <fullName evidence="1">Uncharacterized protein</fullName>
    </submittedName>
</protein>
<sequence>MSIFDRTSGFDPTDWMREKSLAALEIAVKLVDLANEPDTTNWYEKNLKRMAEHLIARLLPMTALLYDVGAEAVEHDQWKGIAEKGTFALTKWCRQWKVANPYHFSEGITAKKRDEDETAEKRQTVEPTILTNDDEHHTTLQLEIHHHMAYQMLSGGLNDPAKSLLAWALFNLGASEYADIAVLNKNFLPTDIGCTPEQTSEGYRLLYQKGLIEKVEGLNIIDEAIALRLVVEGVNDSKHALPFQEVGFGRPGLRLQGKPTVGNIVQLTFDKHHNKYLEWIACSQEKIRQLHEALQQSIGSDYVYIENVQVVTMADKTDKKCILEIKCRLPFDKDDRLIEDQIKTAAEKWIKASVVSTTRPNG</sequence>
<dbReference type="RefSeq" id="WP_155321671.1">
    <property type="nucleotide sequence ID" value="NZ_AP021876.1"/>
</dbReference>
<reference evidence="1 2" key="1">
    <citation type="submission" date="2019-11" db="EMBL/GenBank/DDBJ databases">
        <title>Comparative genomics of hydrocarbon-degrading Desulfosarcina strains.</title>
        <authorList>
            <person name="Watanabe M."/>
            <person name="Kojima H."/>
            <person name="Fukui M."/>
        </authorList>
    </citation>
    <scope>NUCLEOTIDE SEQUENCE [LARGE SCALE GENOMIC DNA]</scope>
    <source>
        <strain evidence="1 2">28bB2T</strain>
    </source>
</reference>
<evidence type="ECO:0000313" key="2">
    <source>
        <dbReference type="Proteomes" id="UP000425960"/>
    </source>
</evidence>